<evidence type="ECO:0008006" key="3">
    <source>
        <dbReference type="Google" id="ProtNLM"/>
    </source>
</evidence>
<dbReference type="RefSeq" id="WP_115088439.1">
    <property type="nucleotide sequence ID" value="NZ_CBCSFG010000018.1"/>
</dbReference>
<sequence>MNNHQRGTLKSVFSKPIPNNLEWARIESLLVGAGARVIEGRGSRVRFELNGVIATFHRPHPDKDAKPYQIRDARLFLEQAGVTP</sequence>
<dbReference type="AlphaFoldDB" id="A0A380T4L0"/>
<dbReference type="EMBL" id="UIDD01000010">
    <property type="protein sequence ID" value="SUQ64953.1"/>
    <property type="molecule type" value="Genomic_DNA"/>
</dbReference>
<dbReference type="Proteomes" id="UP000255177">
    <property type="component" value="Unassembled WGS sequence"/>
</dbReference>
<reference evidence="2" key="1">
    <citation type="submission" date="2018-07" db="EMBL/GenBank/DDBJ databases">
        <authorList>
            <person name="Blom J."/>
        </authorList>
    </citation>
    <scope>NUCLEOTIDE SEQUENCE [LARGE SCALE GENOMIC DNA]</scope>
    <source>
        <strain evidence="2">CCOS 864</strain>
    </source>
</reference>
<evidence type="ECO:0000313" key="1">
    <source>
        <dbReference type="EMBL" id="SUQ64953.1"/>
    </source>
</evidence>
<evidence type="ECO:0000313" key="2">
    <source>
        <dbReference type="Proteomes" id="UP000255177"/>
    </source>
</evidence>
<dbReference type="InterPro" id="IPR012933">
    <property type="entry name" value="HicA_mRNA_interferase"/>
</dbReference>
<name>A0A380T4L0_9PSED</name>
<dbReference type="Pfam" id="PF07927">
    <property type="entry name" value="HicA_toxin"/>
    <property type="match status" value="1"/>
</dbReference>
<keyword evidence="2" id="KW-1185">Reference proteome</keyword>
<accession>A0A380T4L0</accession>
<gene>
    <name evidence="1" type="ORF">CCOS864_04423</name>
</gene>
<dbReference type="GO" id="GO:0003729">
    <property type="term" value="F:mRNA binding"/>
    <property type="evidence" value="ECO:0007669"/>
    <property type="project" value="InterPro"/>
</dbReference>
<proteinExistence type="predicted"/>
<protein>
    <recommendedName>
        <fullName evidence="3">Type II toxin-antitoxin system HicA family toxin</fullName>
    </recommendedName>
</protein>
<organism evidence="1 2">
    <name type="scientific">Pseudomonas wadenswilerensis</name>
    <dbReference type="NCBI Taxonomy" id="1785161"/>
    <lineage>
        <taxon>Bacteria</taxon>
        <taxon>Pseudomonadati</taxon>
        <taxon>Pseudomonadota</taxon>
        <taxon>Gammaproteobacteria</taxon>
        <taxon>Pseudomonadales</taxon>
        <taxon>Pseudomonadaceae</taxon>
        <taxon>Pseudomonas</taxon>
    </lineage>
</organism>